<keyword evidence="1" id="KW-0472">Membrane</keyword>
<feature type="transmembrane region" description="Helical" evidence="1">
    <location>
        <begin position="7"/>
        <end position="28"/>
    </location>
</feature>
<sequence>MTRKTNTAVLSFMMLYILTSLISVYQTLNQDLFPGELHRYVRTIADDEVVIITTLNIISFIICYITFLLFQKFRFRLNKNCHYELNDKRIHFIIFVVLISQLIFLYYTGIGKVTVNVEQRSTSSFSAFFAILKPEPFIFFYFLYYRLKPGFTFIKNKIFIFNMFLFIVFKLFQGWTSFLLILFFLEVHARVQFTKNRLRYVLFIPLIIIFFGGWVYQYAYVLKNEIRGAKVESITYLQGVEHLASRLSMNPNSLGAYQNYSKVINLYQQEGLALKESKAFLRPITPGGLVDKNFRNINNNVMTSYTPDLNQFTSSDFGIVMYYSILFNASLPDFVLSIIMTVLLLVIAKMFFDSISSIPGQCDILFFFVLFYTFYTVSLENVFGQNFIPYIFSFVIYYFLGGIKKVHFVEN</sequence>
<keyword evidence="1" id="KW-1133">Transmembrane helix</keyword>
<feature type="transmembrane region" description="Helical" evidence="1">
    <location>
        <begin position="159"/>
        <end position="185"/>
    </location>
</feature>
<gene>
    <name evidence="2" type="primary">wzy</name>
</gene>
<feature type="transmembrane region" description="Helical" evidence="1">
    <location>
        <begin position="200"/>
        <end position="221"/>
    </location>
</feature>
<keyword evidence="1" id="KW-0812">Transmembrane</keyword>
<proteinExistence type="predicted"/>
<accession>A0A075TE04</accession>
<feature type="transmembrane region" description="Helical" evidence="1">
    <location>
        <begin position="358"/>
        <end position="375"/>
    </location>
</feature>
<evidence type="ECO:0000256" key="1">
    <source>
        <dbReference type="SAM" id="Phobius"/>
    </source>
</evidence>
<dbReference type="RefSeq" id="WP_138375412.1">
    <property type="nucleotide sequence ID" value="NZ_CALSDC010000002.1"/>
</dbReference>
<protein>
    <submittedName>
        <fullName evidence="2">O-antigen polymerase</fullName>
    </submittedName>
</protein>
<feature type="transmembrane region" description="Helical" evidence="1">
    <location>
        <begin position="48"/>
        <end position="70"/>
    </location>
</feature>
<feature type="transmembrane region" description="Helical" evidence="1">
    <location>
        <begin position="90"/>
        <end position="107"/>
    </location>
</feature>
<dbReference type="NCBIfam" id="NF033860">
    <property type="entry name" value="Wzy_O6_O28"/>
    <property type="match status" value="1"/>
</dbReference>
<dbReference type="AlphaFoldDB" id="A0A075TE04"/>
<feature type="transmembrane region" description="Helical" evidence="1">
    <location>
        <begin position="127"/>
        <end position="147"/>
    </location>
</feature>
<feature type="transmembrane region" description="Helical" evidence="1">
    <location>
        <begin position="334"/>
        <end position="352"/>
    </location>
</feature>
<feature type="transmembrane region" description="Helical" evidence="1">
    <location>
        <begin position="387"/>
        <end position="403"/>
    </location>
</feature>
<evidence type="ECO:0000313" key="2">
    <source>
        <dbReference type="EMBL" id="AIG56901.1"/>
    </source>
</evidence>
<name>A0A075TE04_ECOLX</name>
<organism evidence="2">
    <name type="scientific">Escherichia coli</name>
    <dbReference type="NCBI Taxonomy" id="562"/>
    <lineage>
        <taxon>Bacteria</taxon>
        <taxon>Pseudomonadati</taxon>
        <taxon>Pseudomonadota</taxon>
        <taxon>Gammaproteobacteria</taxon>
        <taxon>Enterobacterales</taxon>
        <taxon>Enterobacteriaceae</taxon>
        <taxon>Escherichia</taxon>
    </lineage>
</organism>
<dbReference type="EMBL" id="KJ739596">
    <property type="protein sequence ID" value="AIG56901.1"/>
    <property type="molecule type" value="Genomic_DNA"/>
</dbReference>
<reference evidence="2" key="1">
    <citation type="journal article" date="2016" name="PLoS ONE">
        <title>Comparison of O-Antigen Gene Clusters of All O-Serogroups of Escherichia coli and Proposal for Adopting a New Nomenclature for O-Typing.</title>
        <authorList>
            <person name="DebRoy C."/>
            <person name="Fratamico P.M."/>
            <person name="Yan X."/>
            <person name="Baranzoni G."/>
            <person name="Liu Y."/>
            <person name="Needleman D.S."/>
            <person name="Tebbs R."/>
            <person name="O'Connell C.D."/>
            <person name="Allred A."/>
            <person name="Swimley M."/>
            <person name="Mwangi M."/>
            <person name="Kapur V."/>
            <person name="Raygoza Garay J.A."/>
            <person name="Roberts E.L."/>
            <person name="Katani R."/>
        </authorList>
    </citation>
    <scope>NUCLEOTIDE SEQUENCE</scope>
    <source>
        <strain evidence="2">Pur599</strain>
    </source>
</reference>